<protein>
    <submittedName>
        <fullName evidence="7">Helix-turn-helix domain-containing protein</fullName>
    </submittedName>
</protein>
<dbReference type="InterPro" id="IPR036271">
    <property type="entry name" value="Tet_transcr_reg_TetR-rel_C_sf"/>
</dbReference>
<evidence type="ECO:0000313" key="7">
    <source>
        <dbReference type="EMBL" id="MEF7615373.1"/>
    </source>
</evidence>
<dbReference type="Pfam" id="PF00440">
    <property type="entry name" value="TetR_N"/>
    <property type="match status" value="1"/>
</dbReference>
<dbReference type="Proteomes" id="UP001336250">
    <property type="component" value="Unassembled WGS sequence"/>
</dbReference>
<gene>
    <name evidence="7" type="ORF">V4F39_15750</name>
</gene>
<dbReference type="InterPro" id="IPR009057">
    <property type="entry name" value="Homeodomain-like_sf"/>
</dbReference>
<evidence type="ECO:0000256" key="2">
    <source>
        <dbReference type="ARBA" id="ARBA00023125"/>
    </source>
</evidence>
<name>A0AAW9Q5W0_9BURK</name>
<keyword evidence="3" id="KW-0804">Transcription</keyword>
<feature type="region of interest" description="Disordered" evidence="5">
    <location>
        <begin position="1"/>
        <end position="28"/>
    </location>
</feature>
<reference evidence="7 8" key="1">
    <citation type="submission" date="2024-02" db="EMBL/GenBank/DDBJ databases">
        <title>Genome sequence of Aquincola sp. MAHUQ-54.</title>
        <authorList>
            <person name="Huq M.A."/>
        </authorList>
    </citation>
    <scope>NUCLEOTIDE SEQUENCE [LARGE SCALE GENOMIC DNA]</scope>
    <source>
        <strain evidence="7 8">MAHUQ-54</strain>
    </source>
</reference>
<dbReference type="GO" id="GO:0003700">
    <property type="term" value="F:DNA-binding transcription factor activity"/>
    <property type="evidence" value="ECO:0007669"/>
    <property type="project" value="TreeGrafter"/>
</dbReference>
<dbReference type="AlphaFoldDB" id="A0AAW9Q5W0"/>
<evidence type="ECO:0000313" key="8">
    <source>
        <dbReference type="Proteomes" id="UP001336250"/>
    </source>
</evidence>
<dbReference type="PANTHER" id="PTHR30055:SF234">
    <property type="entry name" value="HTH-TYPE TRANSCRIPTIONAL REGULATOR BETI"/>
    <property type="match status" value="1"/>
</dbReference>
<evidence type="ECO:0000259" key="6">
    <source>
        <dbReference type="PROSITE" id="PS50977"/>
    </source>
</evidence>
<dbReference type="PRINTS" id="PR00455">
    <property type="entry name" value="HTHTETR"/>
</dbReference>
<feature type="domain" description="HTH tetR-type" evidence="6">
    <location>
        <begin position="33"/>
        <end position="93"/>
    </location>
</feature>
<keyword evidence="8" id="KW-1185">Reference proteome</keyword>
<evidence type="ECO:0000256" key="1">
    <source>
        <dbReference type="ARBA" id="ARBA00023015"/>
    </source>
</evidence>
<evidence type="ECO:0000256" key="5">
    <source>
        <dbReference type="SAM" id="MobiDB-lite"/>
    </source>
</evidence>
<dbReference type="EMBL" id="JAZIBG010000031">
    <property type="protein sequence ID" value="MEF7615373.1"/>
    <property type="molecule type" value="Genomic_DNA"/>
</dbReference>
<dbReference type="Gene3D" id="1.10.357.10">
    <property type="entry name" value="Tetracycline Repressor, domain 2"/>
    <property type="match status" value="1"/>
</dbReference>
<organism evidence="7 8">
    <name type="scientific">Aquincola agrisoli</name>
    <dbReference type="NCBI Taxonomy" id="3119538"/>
    <lineage>
        <taxon>Bacteria</taxon>
        <taxon>Pseudomonadati</taxon>
        <taxon>Pseudomonadota</taxon>
        <taxon>Betaproteobacteria</taxon>
        <taxon>Burkholderiales</taxon>
        <taxon>Sphaerotilaceae</taxon>
        <taxon>Aquincola</taxon>
    </lineage>
</organism>
<dbReference type="SUPFAM" id="SSF48498">
    <property type="entry name" value="Tetracyclin repressor-like, C-terminal domain"/>
    <property type="match status" value="1"/>
</dbReference>
<comment type="caution">
    <text evidence="7">The sequence shown here is derived from an EMBL/GenBank/DDBJ whole genome shotgun (WGS) entry which is preliminary data.</text>
</comment>
<proteinExistence type="predicted"/>
<feature type="DNA-binding region" description="H-T-H motif" evidence="4">
    <location>
        <begin position="56"/>
        <end position="75"/>
    </location>
</feature>
<accession>A0AAW9Q5W0</accession>
<keyword evidence="2 4" id="KW-0238">DNA-binding</keyword>
<dbReference type="PANTHER" id="PTHR30055">
    <property type="entry name" value="HTH-TYPE TRANSCRIPTIONAL REGULATOR RUTR"/>
    <property type="match status" value="1"/>
</dbReference>
<dbReference type="GO" id="GO:0000976">
    <property type="term" value="F:transcription cis-regulatory region binding"/>
    <property type="evidence" value="ECO:0007669"/>
    <property type="project" value="TreeGrafter"/>
</dbReference>
<evidence type="ECO:0000256" key="3">
    <source>
        <dbReference type="ARBA" id="ARBA00023163"/>
    </source>
</evidence>
<sequence>MTDSSSFRPPSAAPGATPVVAAKKRRSQVERTEETRGKLIAAAVEVLNEVGFTKTTSLAIAQRAKVSRGAFQHQFGTVQNLMLQIVKHLSHELVGQIELESIRFVSPAERLRAIALRYWAVYQSPEYRAVLLIWLGSAQDDAFVERIDKLMQGIDLQRDQNWTEIFADQDIPPKDLHNFRRLLLAAVRGLAIHAIYSRRPVSFDDVLGLVVRLWTEMTAERNTTASA</sequence>
<dbReference type="RefSeq" id="WP_332290623.1">
    <property type="nucleotide sequence ID" value="NZ_JAZIBG010000031.1"/>
</dbReference>
<dbReference type="InterPro" id="IPR050109">
    <property type="entry name" value="HTH-type_TetR-like_transc_reg"/>
</dbReference>
<dbReference type="InterPro" id="IPR001647">
    <property type="entry name" value="HTH_TetR"/>
</dbReference>
<evidence type="ECO:0000256" key="4">
    <source>
        <dbReference type="PROSITE-ProRule" id="PRU00335"/>
    </source>
</evidence>
<keyword evidence="1" id="KW-0805">Transcription regulation</keyword>
<dbReference type="SUPFAM" id="SSF46689">
    <property type="entry name" value="Homeodomain-like"/>
    <property type="match status" value="1"/>
</dbReference>
<dbReference type="PROSITE" id="PS50977">
    <property type="entry name" value="HTH_TETR_2"/>
    <property type="match status" value="1"/>
</dbReference>